<dbReference type="PANTHER" id="PTHR33066">
    <property type="entry name" value="INTEGRASE_SAM-LIKE_N DOMAIN-CONTAINING PROTEIN"/>
    <property type="match status" value="1"/>
</dbReference>
<dbReference type="PANTHER" id="PTHR33066:SF2">
    <property type="entry name" value="FILAGGRIN-2-LIKE"/>
    <property type="match status" value="1"/>
</dbReference>
<dbReference type="EMBL" id="LSSM01004014">
    <property type="protein sequence ID" value="OMJ16107.1"/>
    <property type="molecule type" value="Genomic_DNA"/>
</dbReference>
<proteinExistence type="predicted"/>
<feature type="compositionally biased region" description="Polar residues" evidence="1">
    <location>
        <begin position="667"/>
        <end position="678"/>
    </location>
</feature>
<comment type="caution">
    <text evidence="2">The sequence shown here is derived from an EMBL/GenBank/DDBJ whole genome shotgun (WGS) entry which is preliminary data.</text>
</comment>
<feature type="region of interest" description="Disordered" evidence="1">
    <location>
        <begin position="602"/>
        <end position="621"/>
    </location>
</feature>
<feature type="compositionally biased region" description="Basic residues" evidence="1">
    <location>
        <begin position="319"/>
        <end position="338"/>
    </location>
</feature>
<feature type="compositionally biased region" description="Basic and acidic residues" evidence="1">
    <location>
        <begin position="301"/>
        <end position="312"/>
    </location>
</feature>
<gene>
    <name evidence="2" type="ORF">AYI69_g7962</name>
</gene>
<evidence type="ECO:0000313" key="2">
    <source>
        <dbReference type="EMBL" id="OMJ16107.1"/>
    </source>
</evidence>
<name>A0A1R1XN94_9FUNG</name>
<dbReference type="AlphaFoldDB" id="A0A1R1XN94"/>
<evidence type="ECO:0000313" key="3">
    <source>
        <dbReference type="Proteomes" id="UP000187429"/>
    </source>
</evidence>
<sequence length="865" mass="98253">MKLLESKFKRSTQRLKICKESETPASRLRPLQLKGSIPLESESYKYGSWDLSPENQAWVGKHDCAHKLESQLSAQIAKDDKLLSEAEQYILDLARIGAYIEDVSREFRNIIEPKEPEIMLFVDEISGSSQDLVRLALHYAQKWKTSRRISICQSSGYEKILPLQTLDPISQSTNTYSIPVPWKNWKLQDSQAETTNCLEKRSAASLATTIRVNSTTSISLAEVTPITGGAAKTDGEVALNGAKLAKTATIEVARETETNTPLVRSYSGTKVPTRVTARGFRVDRGKICKLRSIWKVRISSKTDDMDQPKDDGQSPQGKVLRKNRKFKKRGKCNPKPRKNIWRIFNHGPSVHRPEKYFFTKKHQNDLISRENRKNLMRKNGKKDRQPIALRVTSKFPRKRENIFKKFHTDRPDRPISHTAVGNRHIEIWVQNPIRTTTIPYSKEYLQSSRDSPACYQLDGPEIFGFGDNQSSLGSKPNICLTNIWQGRTGEDTPAVGYEAYKRIRHKGKFQDERYQISERNHTTWRFYHKAGYKICLSPGSFTSKFGKNVPLHAQRDDILVPLAAIWTNYGAESVHQNYEICNRAAQIDCNTLNFLHRRHSNSRRISGGIPETHSDNSEAHGETWVHYEPRKISFHSEKTSEIPRSCVRHPENVDTFNSGKNKENQKRSPQSHTPSESQLQLQRALTTLSIYTEQSEVVGYPIKPLELVATDIEDLKSKLTRICYNGCFWNRLGNNKQRYDLAGGWSQKNQTESSNYKQAVLFSNTRPKFNGYGCSRQSLAEIRGLCKPTPTLTTPNSASSSDGNYTDGNYSTELDSSTMVPIITEDGCMPSYDTTGGAPLMRNLLVENIRESPQKLSHVCLAADK</sequence>
<feature type="region of interest" description="Disordered" evidence="1">
    <location>
        <begin position="648"/>
        <end position="678"/>
    </location>
</feature>
<feature type="region of interest" description="Disordered" evidence="1">
    <location>
        <begin position="301"/>
        <end position="338"/>
    </location>
</feature>
<evidence type="ECO:0000256" key="1">
    <source>
        <dbReference type="SAM" id="MobiDB-lite"/>
    </source>
</evidence>
<organism evidence="2 3">
    <name type="scientific">Smittium culicis</name>
    <dbReference type="NCBI Taxonomy" id="133412"/>
    <lineage>
        <taxon>Eukaryota</taxon>
        <taxon>Fungi</taxon>
        <taxon>Fungi incertae sedis</taxon>
        <taxon>Zoopagomycota</taxon>
        <taxon>Kickxellomycotina</taxon>
        <taxon>Harpellomycetes</taxon>
        <taxon>Harpellales</taxon>
        <taxon>Legeriomycetaceae</taxon>
        <taxon>Smittium</taxon>
    </lineage>
</organism>
<accession>A0A1R1XN94</accession>
<feature type="compositionally biased region" description="Basic and acidic residues" evidence="1">
    <location>
        <begin position="612"/>
        <end position="621"/>
    </location>
</feature>
<reference evidence="3" key="1">
    <citation type="submission" date="2017-01" db="EMBL/GenBank/DDBJ databases">
        <authorList>
            <person name="Wang Y."/>
            <person name="White M."/>
            <person name="Kvist S."/>
            <person name="Moncalvo J.-M."/>
        </authorList>
    </citation>
    <scope>NUCLEOTIDE SEQUENCE [LARGE SCALE GENOMIC DNA]</scope>
    <source>
        <strain evidence="3">ID-206-W2</strain>
    </source>
</reference>
<protein>
    <submittedName>
        <fullName evidence="2">Uncharacterized protein</fullName>
    </submittedName>
</protein>
<dbReference type="Proteomes" id="UP000187429">
    <property type="component" value="Unassembled WGS sequence"/>
</dbReference>
<keyword evidence="3" id="KW-1185">Reference proteome</keyword>